<evidence type="ECO:0000313" key="2">
    <source>
        <dbReference type="EMBL" id="ACL68987.1"/>
    </source>
</evidence>
<gene>
    <name evidence="2" type="ordered locus">Hore_02260</name>
</gene>
<dbReference type="STRING" id="373903.Hore_02260"/>
<organism evidence="2 3">
    <name type="scientific">Halothermothrix orenii (strain H 168 / OCM 544 / DSM 9562)</name>
    <dbReference type="NCBI Taxonomy" id="373903"/>
    <lineage>
        <taxon>Bacteria</taxon>
        <taxon>Bacillati</taxon>
        <taxon>Bacillota</taxon>
        <taxon>Clostridia</taxon>
        <taxon>Halanaerobiales</taxon>
        <taxon>Halothermotrichaceae</taxon>
        <taxon>Halothermothrix</taxon>
    </lineage>
</organism>
<dbReference type="HOGENOM" id="CLU_142133_0_0_9"/>
<keyword evidence="3" id="KW-1185">Reference proteome</keyword>
<accession>B8D118</accession>
<dbReference type="Proteomes" id="UP000000719">
    <property type="component" value="Chromosome"/>
</dbReference>
<reference evidence="2 3" key="1">
    <citation type="journal article" date="2009" name="PLoS ONE">
        <title>Genome analysis of the anaerobic thermohalophilic bacterium Halothermothrix orenii.</title>
        <authorList>
            <person name="Mavromatis K."/>
            <person name="Ivanova N."/>
            <person name="Anderson I."/>
            <person name="Lykidis A."/>
            <person name="Hooper S.D."/>
            <person name="Sun H."/>
            <person name="Kunin V."/>
            <person name="Lapidus A."/>
            <person name="Hugenholtz P."/>
            <person name="Patel B."/>
            <person name="Kyrpides N.C."/>
        </authorList>
    </citation>
    <scope>NUCLEOTIDE SEQUENCE [LARGE SCALE GENOMIC DNA]</scope>
    <source>
        <strain evidence="3">H 168 / OCM 544 / DSM 9562</strain>
    </source>
</reference>
<dbReference type="EMBL" id="CP001098">
    <property type="protein sequence ID" value="ACL68987.1"/>
    <property type="molecule type" value="Genomic_DNA"/>
</dbReference>
<evidence type="ECO:0008006" key="4">
    <source>
        <dbReference type="Google" id="ProtNLM"/>
    </source>
</evidence>
<name>B8D118_HALOH</name>
<dbReference type="eggNOG" id="COG5577">
    <property type="taxonomic scope" value="Bacteria"/>
</dbReference>
<dbReference type="AlphaFoldDB" id="B8D118"/>
<dbReference type="Pfam" id="PF07875">
    <property type="entry name" value="Coat_F"/>
    <property type="match status" value="1"/>
</dbReference>
<evidence type="ECO:0000256" key="1">
    <source>
        <dbReference type="SAM" id="MobiDB-lite"/>
    </source>
</evidence>
<feature type="compositionally biased region" description="Polar residues" evidence="1">
    <location>
        <begin position="1"/>
        <end position="20"/>
    </location>
</feature>
<evidence type="ECO:0000313" key="3">
    <source>
        <dbReference type="Proteomes" id="UP000000719"/>
    </source>
</evidence>
<protein>
    <recommendedName>
        <fullName evidence="4">Coat F domain protein</fullName>
    </recommendedName>
</protein>
<sequence length="114" mass="13559">MNMTTYQSKTIKNSQTSTVPQVKGPEMNDRDWINDILALEKYLTDNYNVFTREASHLELYQDLRFILDETHDCTRNIFNAMFAEGFYKLQQANPREIQQTREQFTKYLSSQSPY</sequence>
<dbReference type="RefSeq" id="WP_012635185.1">
    <property type="nucleotide sequence ID" value="NC_011899.1"/>
</dbReference>
<dbReference type="InterPro" id="IPR012851">
    <property type="entry name" value="Spore_coat_CotF-like"/>
</dbReference>
<feature type="region of interest" description="Disordered" evidence="1">
    <location>
        <begin position="1"/>
        <end position="26"/>
    </location>
</feature>
<proteinExistence type="predicted"/>
<dbReference type="KEGG" id="hor:Hore_02260"/>